<evidence type="ECO:0000259" key="2">
    <source>
        <dbReference type="Pfam" id="PF00394"/>
    </source>
</evidence>
<accession>A0AAT9HPT5</accession>
<sequence length="129" mass="13775">MIRFRVLNGANAHVFTLGFADEREFHVVASDAGLLDRPVAVRRLRISPGERFEIVVAFDPGEEVLLKSFAGDAEIEEGTYDLLRLVAAPRLTPSPGLPARLTSLVPPPPANGPAPSVSTAPTSTSTAWT</sequence>
<dbReference type="InterPro" id="IPR001117">
    <property type="entry name" value="Cu-oxidase_2nd"/>
</dbReference>
<dbReference type="AlphaFoldDB" id="A0AAT9HPT5"/>
<dbReference type="InterPro" id="IPR008972">
    <property type="entry name" value="Cupredoxin"/>
</dbReference>
<dbReference type="Pfam" id="PF00394">
    <property type="entry name" value="Cu-oxidase"/>
    <property type="match status" value="1"/>
</dbReference>
<organism evidence="3">
    <name type="scientific">Streptomyces haneummycinicus</name>
    <dbReference type="NCBI Taxonomy" id="3074435"/>
    <lineage>
        <taxon>Bacteria</taxon>
        <taxon>Bacillati</taxon>
        <taxon>Actinomycetota</taxon>
        <taxon>Actinomycetes</taxon>
        <taxon>Kitasatosporales</taxon>
        <taxon>Streptomycetaceae</taxon>
        <taxon>Streptomyces</taxon>
    </lineage>
</organism>
<gene>
    <name evidence="3" type="ORF">SHKM778_58560</name>
</gene>
<proteinExistence type="predicted"/>
<reference evidence="3" key="2">
    <citation type="submission" date="2024-07" db="EMBL/GenBank/DDBJ databases">
        <title>Streptomyces haneummycinica sp. nov., a new antibiotic-producing actinobacterium isolated from marine sediment.</title>
        <authorList>
            <person name="Uemura M."/>
            <person name="Hamada M."/>
            <person name="Hirano S."/>
            <person name="Kobayashi K."/>
            <person name="Ohshiro T."/>
            <person name="Kobayashi T."/>
            <person name="Terahara T."/>
        </authorList>
    </citation>
    <scope>NUCLEOTIDE SEQUENCE</scope>
    <source>
        <strain evidence="3">KM77-8</strain>
    </source>
</reference>
<protein>
    <recommendedName>
        <fullName evidence="2">Plastocyanin-like domain-containing protein</fullName>
    </recommendedName>
</protein>
<name>A0AAT9HPT5_9ACTN</name>
<dbReference type="EMBL" id="AP035768">
    <property type="protein sequence ID" value="BFO19468.1"/>
    <property type="molecule type" value="Genomic_DNA"/>
</dbReference>
<reference evidence="3" key="1">
    <citation type="submission" date="2024-06" db="EMBL/GenBank/DDBJ databases">
        <authorList>
            <consortium name="consrtm"/>
            <person name="Uemura M."/>
            <person name="Terahara T."/>
        </authorList>
    </citation>
    <scope>NUCLEOTIDE SEQUENCE</scope>
    <source>
        <strain evidence="3">KM77-8</strain>
    </source>
</reference>
<feature type="domain" description="Plastocyanin-like" evidence="2">
    <location>
        <begin position="2"/>
        <end position="59"/>
    </location>
</feature>
<dbReference type="SUPFAM" id="SSF49503">
    <property type="entry name" value="Cupredoxins"/>
    <property type="match status" value="1"/>
</dbReference>
<dbReference type="Gene3D" id="2.60.40.420">
    <property type="entry name" value="Cupredoxins - blue copper proteins"/>
    <property type="match status" value="1"/>
</dbReference>
<evidence type="ECO:0000313" key="3">
    <source>
        <dbReference type="EMBL" id="BFO19468.1"/>
    </source>
</evidence>
<feature type="compositionally biased region" description="Low complexity" evidence="1">
    <location>
        <begin position="113"/>
        <end position="129"/>
    </location>
</feature>
<evidence type="ECO:0000256" key="1">
    <source>
        <dbReference type="SAM" id="MobiDB-lite"/>
    </source>
</evidence>
<feature type="region of interest" description="Disordered" evidence="1">
    <location>
        <begin position="92"/>
        <end position="129"/>
    </location>
</feature>